<reference evidence="2 3" key="1">
    <citation type="submission" date="2018-02" db="EMBL/GenBank/DDBJ databases">
        <title>Genomic Encyclopedia of Archaeal and Bacterial Type Strains, Phase II (KMG-II): from individual species to whole genera.</title>
        <authorList>
            <person name="Goeker M."/>
        </authorList>
    </citation>
    <scope>NUCLEOTIDE SEQUENCE [LARGE SCALE GENOMIC DNA]</scope>
    <source>
        <strain evidence="2 3">DSM 3808</strain>
    </source>
</reference>
<dbReference type="Proteomes" id="UP000237749">
    <property type="component" value="Unassembled WGS sequence"/>
</dbReference>
<gene>
    <name evidence="2" type="ORF">BXY41_1074</name>
</gene>
<name>A0A2S6HRD3_9FIRM</name>
<feature type="signal peptide" evidence="1">
    <location>
        <begin position="1"/>
        <end position="24"/>
    </location>
</feature>
<dbReference type="EMBL" id="PTJA01000007">
    <property type="protein sequence ID" value="PPK80077.1"/>
    <property type="molecule type" value="Genomic_DNA"/>
</dbReference>
<evidence type="ECO:0000256" key="1">
    <source>
        <dbReference type="SAM" id="SignalP"/>
    </source>
</evidence>
<organism evidence="2 3">
    <name type="scientific">Lacrimispora xylanisolvens</name>
    <dbReference type="NCBI Taxonomy" id="384636"/>
    <lineage>
        <taxon>Bacteria</taxon>
        <taxon>Bacillati</taxon>
        <taxon>Bacillota</taxon>
        <taxon>Clostridia</taxon>
        <taxon>Lachnospirales</taxon>
        <taxon>Lachnospiraceae</taxon>
        <taxon>Lacrimispora</taxon>
    </lineage>
</organism>
<dbReference type="RefSeq" id="WP_104437417.1">
    <property type="nucleotide sequence ID" value="NZ_PTJA01000007.1"/>
</dbReference>
<dbReference type="AlphaFoldDB" id="A0A2S6HRD3"/>
<keyword evidence="1" id="KW-0732">Signal</keyword>
<accession>A0A2S6HRD3</accession>
<evidence type="ECO:0000313" key="2">
    <source>
        <dbReference type="EMBL" id="PPK80077.1"/>
    </source>
</evidence>
<sequence>MKGFFRAIFATIILAGLMIIPASAAEDQAVNWGDERYQIMVPGFIETRDMTINGETTTVVVVQKPEKNAENRYRFFDIVTTDTNAVSITSTVLKVNHEYAGDLMIELENGRVSYVPFLDGDIEELSKEPLYFGFTFRDNKWNEICDFPLWVVFEDKK</sequence>
<keyword evidence="3" id="KW-1185">Reference proteome</keyword>
<protein>
    <submittedName>
        <fullName evidence="2">Uncharacterized protein</fullName>
    </submittedName>
</protein>
<comment type="caution">
    <text evidence="2">The sequence shown here is derived from an EMBL/GenBank/DDBJ whole genome shotgun (WGS) entry which is preliminary data.</text>
</comment>
<feature type="chain" id="PRO_5015676954" evidence="1">
    <location>
        <begin position="25"/>
        <end position="157"/>
    </location>
</feature>
<proteinExistence type="predicted"/>
<evidence type="ECO:0000313" key="3">
    <source>
        <dbReference type="Proteomes" id="UP000237749"/>
    </source>
</evidence>